<gene>
    <name evidence="4" type="ORF">PACLA_8A001876</name>
</gene>
<feature type="non-terminal residue" evidence="4">
    <location>
        <position position="1"/>
    </location>
</feature>
<dbReference type="GO" id="GO:0005525">
    <property type="term" value="F:GTP binding"/>
    <property type="evidence" value="ECO:0007669"/>
    <property type="project" value="UniProtKB-KW"/>
</dbReference>
<dbReference type="GO" id="GO:0042147">
    <property type="term" value="P:retrograde transport, endosome to Golgi"/>
    <property type="evidence" value="ECO:0007669"/>
    <property type="project" value="TreeGrafter"/>
</dbReference>
<protein>
    <submittedName>
        <fullName evidence="4">Ras-related Rab-9B-like</fullName>
    </submittedName>
</protein>
<dbReference type="Gene3D" id="3.40.50.300">
    <property type="entry name" value="P-loop containing nucleotide triphosphate hydrolases"/>
    <property type="match status" value="1"/>
</dbReference>
<dbReference type="AlphaFoldDB" id="A0A7D9M1J5"/>
<dbReference type="PRINTS" id="PR00449">
    <property type="entry name" value="RASTRNSFRMNG"/>
</dbReference>
<dbReference type="GO" id="GO:0005764">
    <property type="term" value="C:lysosome"/>
    <property type="evidence" value="ECO:0007669"/>
    <property type="project" value="TreeGrafter"/>
</dbReference>
<dbReference type="PROSITE" id="PS51419">
    <property type="entry name" value="RAB"/>
    <property type="match status" value="1"/>
</dbReference>
<dbReference type="SUPFAM" id="SSF52540">
    <property type="entry name" value="P-loop containing nucleoside triphosphate hydrolases"/>
    <property type="match status" value="1"/>
</dbReference>
<dbReference type="FunFam" id="3.40.50.300:FF:001447">
    <property type="entry name" value="Ras-related protein Rab-1B"/>
    <property type="match status" value="1"/>
</dbReference>
<dbReference type="GO" id="GO:0045335">
    <property type="term" value="C:phagocytic vesicle"/>
    <property type="evidence" value="ECO:0007669"/>
    <property type="project" value="TreeGrafter"/>
</dbReference>
<dbReference type="EMBL" id="CACRXK020029943">
    <property type="protein sequence ID" value="CAB4042347.1"/>
    <property type="molecule type" value="Genomic_DNA"/>
</dbReference>
<keyword evidence="3" id="KW-0342">GTP-binding</keyword>
<comment type="caution">
    <text evidence="4">The sequence shown here is derived from an EMBL/GenBank/DDBJ whole genome shotgun (WGS) entry which is preliminary data.</text>
</comment>
<name>A0A7D9M1J5_PARCT</name>
<dbReference type="SMART" id="SM00173">
    <property type="entry name" value="RAS"/>
    <property type="match status" value="1"/>
</dbReference>
<keyword evidence="2" id="KW-0547">Nucleotide-binding</keyword>
<dbReference type="InterPro" id="IPR001806">
    <property type="entry name" value="Small_GTPase"/>
</dbReference>
<proteinExistence type="inferred from homology"/>
<reference evidence="4" key="1">
    <citation type="submission" date="2020-04" db="EMBL/GenBank/DDBJ databases">
        <authorList>
            <person name="Alioto T."/>
            <person name="Alioto T."/>
            <person name="Gomez Garrido J."/>
        </authorList>
    </citation>
    <scope>NUCLEOTIDE SEQUENCE</scope>
    <source>
        <strain evidence="4">A484AB</strain>
    </source>
</reference>
<evidence type="ECO:0000313" key="5">
    <source>
        <dbReference type="Proteomes" id="UP001152795"/>
    </source>
</evidence>
<evidence type="ECO:0000313" key="4">
    <source>
        <dbReference type="EMBL" id="CAB4042347.1"/>
    </source>
</evidence>
<dbReference type="PANTHER" id="PTHR47981">
    <property type="entry name" value="RAB FAMILY"/>
    <property type="match status" value="1"/>
</dbReference>
<dbReference type="GO" id="GO:0005829">
    <property type="term" value="C:cytosol"/>
    <property type="evidence" value="ECO:0007669"/>
    <property type="project" value="GOC"/>
</dbReference>
<keyword evidence="5" id="KW-1185">Reference proteome</keyword>
<evidence type="ECO:0000256" key="3">
    <source>
        <dbReference type="ARBA" id="ARBA00023134"/>
    </source>
</evidence>
<dbReference type="InterPro" id="IPR005225">
    <property type="entry name" value="Small_GTP-bd"/>
</dbReference>
<sequence length="140" mass="16276">TFTLQIWDTAGQERFKSLRTPFYRGSDICLLVFAVNDKQSLENLVQWKKEFLYYADVKDPENFPFLVLGNKVDMEEERVVHEDDAKSWCQMNGQLPYFETSAKDNTNVDLAFSSSVKRHFELEQKLDRQMKNLAPGGDAI</sequence>
<dbReference type="InterPro" id="IPR027417">
    <property type="entry name" value="P-loop_NTPase"/>
</dbReference>
<dbReference type="Proteomes" id="UP001152795">
    <property type="component" value="Unassembled WGS sequence"/>
</dbReference>
<dbReference type="PANTHER" id="PTHR47981:SF1">
    <property type="entry name" value="RE17845P"/>
    <property type="match status" value="1"/>
</dbReference>
<dbReference type="PROSITE" id="PS51421">
    <property type="entry name" value="RAS"/>
    <property type="match status" value="1"/>
</dbReference>
<evidence type="ECO:0000256" key="1">
    <source>
        <dbReference type="ARBA" id="ARBA00006270"/>
    </source>
</evidence>
<feature type="non-terminal residue" evidence="4">
    <location>
        <position position="140"/>
    </location>
</feature>
<dbReference type="SMART" id="SM00174">
    <property type="entry name" value="RHO"/>
    <property type="match status" value="1"/>
</dbReference>
<accession>A0A7D9M1J5</accession>
<evidence type="ECO:0000256" key="2">
    <source>
        <dbReference type="ARBA" id="ARBA00022741"/>
    </source>
</evidence>
<dbReference type="Pfam" id="PF00071">
    <property type="entry name" value="Ras"/>
    <property type="match status" value="1"/>
</dbReference>
<comment type="similarity">
    <text evidence="1">Belongs to the small GTPase superfamily. Rab family.</text>
</comment>
<dbReference type="OrthoDB" id="1436450at2759"/>
<dbReference type="SMART" id="SM00175">
    <property type="entry name" value="RAB"/>
    <property type="match status" value="1"/>
</dbReference>
<dbReference type="GO" id="GO:0003924">
    <property type="term" value="F:GTPase activity"/>
    <property type="evidence" value="ECO:0007669"/>
    <property type="project" value="InterPro"/>
</dbReference>
<organism evidence="4 5">
    <name type="scientific">Paramuricea clavata</name>
    <name type="common">Red gorgonian</name>
    <name type="synonym">Violescent sea-whip</name>
    <dbReference type="NCBI Taxonomy" id="317549"/>
    <lineage>
        <taxon>Eukaryota</taxon>
        <taxon>Metazoa</taxon>
        <taxon>Cnidaria</taxon>
        <taxon>Anthozoa</taxon>
        <taxon>Octocorallia</taxon>
        <taxon>Malacalcyonacea</taxon>
        <taxon>Plexauridae</taxon>
        <taxon>Paramuricea</taxon>
    </lineage>
</organism>
<dbReference type="GO" id="GO:0005770">
    <property type="term" value="C:late endosome"/>
    <property type="evidence" value="ECO:0007669"/>
    <property type="project" value="TreeGrafter"/>
</dbReference>
<dbReference type="NCBIfam" id="TIGR00231">
    <property type="entry name" value="small_GTP"/>
    <property type="match status" value="1"/>
</dbReference>